<evidence type="ECO:0000313" key="1">
    <source>
        <dbReference type="EMBL" id="KFK41066.1"/>
    </source>
</evidence>
<name>A0A087HG14_ARAAL</name>
<protein>
    <submittedName>
        <fullName evidence="1">Uncharacterized protein</fullName>
    </submittedName>
</protein>
<accession>A0A087HG14</accession>
<reference evidence="2" key="1">
    <citation type="journal article" date="2015" name="Nat. Plants">
        <title>Genome expansion of Arabis alpina linked with retrotransposition and reduced symmetric DNA methylation.</title>
        <authorList>
            <person name="Willing E.M."/>
            <person name="Rawat V."/>
            <person name="Mandakova T."/>
            <person name="Maumus F."/>
            <person name="James G.V."/>
            <person name="Nordstroem K.J."/>
            <person name="Becker C."/>
            <person name="Warthmann N."/>
            <person name="Chica C."/>
            <person name="Szarzynska B."/>
            <person name="Zytnicki M."/>
            <person name="Albani M.C."/>
            <person name="Kiefer C."/>
            <person name="Bergonzi S."/>
            <person name="Castaings L."/>
            <person name="Mateos J.L."/>
            <person name="Berns M.C."/>
            <person name="Bujdoso N."/>
            <person name="Piofczyk T."/>
            <person name="de Lorenzo L."/>
            <person name="Barrero-Sicilia C."/>
            <person name="Mateos I."/>
            <person name="Piednoel M."/>
            <person name="Hagmann J."/>
            <person name="Chen-Min-Tao R."/>
            <person name="Iglesias-Fernandez R."/>
            <person name="Schuster S.C."/>
            <person name="Alonso-Blanco C."/>
            <person name="Roudier F."/>
            <person name="Carbonero P."/>
            <person name="Paz-Ares J."/>
            <person name="Davis S.J."/>
            <person name="Pecinka A."/>
            <person name="Quesneville H."/>
            <person name="Colot V."/>
            <person name="Lysak M.A."/>
            <person name="Weigel D."/>
            <person name="Coupland G."/>
            <person name="Schneeberger K."/>
        </authorList>
    </citation>
    <scope>NUCLEOTIDE SEQUENCE [LARGE SCALE GENOMIC DNA]</scope>
    <source>
        <strain evidence="2">cv. Pajares</strain>
    </source>
</reference>
<dbReference type="EMBL" id="CM002870">
    <property type="protein sequence ID" value="KFK41066.1"/>
    <property type="molecule type" value="Genomic_DNA"/>
</dbReference>
<gene>
    <name evidence="1" type="ordered locus">AALP_Aa2g080900</name>
</gene>
<keyword evidence="2" id="KW-1185">Reference proteome</keyword>
<organism evidence="1 2">
    <name type="scientific">Arabis alpina</name>
    <name type="common">Alpine rock-cress</name>
    <dbReference type="NCBI Taxonomy" id="50452"/>
    <lineage>
        <taxon>Eukaryota</taxon>
        <taxon>Viridiplantae</taxon>
        <taxon>Streptophyta</taxon>
        <taxon>Embryophyta</taxon>
        <taxon>Tracheophyta</taxon>
        <taxon>Spermatophyta</taxon>
        <taxon>Magnoliopsida</taxon>
        <taxon>eudicotyledons</taxon>
        <taxon>Gunneridae</taxon>
        <taxon>Pentapetalae</taxon>
        <taxon>rosids</taxon>
        <taxon>malvids</taxon>
        <taxon>Brassicales</taxon>
        <taxon>Brassicaceae</taxon>
        <taxon>Arabideae</taxon>
        <taxon>Arabis</taxon>
    </lineage>
</organism>
<evidence type="ECO:0000313" key="2">
    <source>
        <dbReference type="Proteomes" id="UP000029120"/>
    </source>
</evidence>
<proteinExistence type="predicted"/>
<dbReference type="Gramene" id="KFK41066">
    <property type="protein sequence ID" value="KFK41066"/>
    <property type="gene ID" value="AALP_AA2G080900"/>
</dbReference>
<dbReference type="Proteomes" id="UP000029120">
    <property type="component" value="Chromosome 2"/>
</dbReference>
<sequence>MRNQVVCSRYKWYKPVSMKPRKQEFVSGSYRSSQRVKEEED</sequence>
<dbReference type="AlphaFoldDB" id="A0A087HG14"/>